<dbReference type="InterPro" id="IPR015943">
    <property type="entry name" value="WD40/YVTN_repeat-like_dom_sf"/>
</dbReference>
<evidence type="ECO:0000313" key="1">
    <source>
        <dbReference type="Proteomes" id="UP000887564"/>
    </source>
</evidence>
<dbReference type="AlphaFoldDB" id="A0A914RNP9"/>
<name>A0A914RNP9_PAREQ</name>
<evidence type="ECO:0000313" key="2">
    <source>
        <dbReference type="WBParaSite" id="PEQ_0000352001-mRNA-1"/>
    </source>
</evidence>
<reference evidence="2" key="1">
    <citation type="submission" date="2022-11" db="UniProtKB">
        <authorList>
            <consortium name="WormBaseParasite"/>
        </authorList>
    </citation>
    <scope>IDENTIFICATION</scope>
</reference>
<proteinExistence type="predicted"/>
<dbReference type="Gene3D" id="2.130.10.10">
    <property type="entry name" value="YVTN repeat-like/Quinoprotein amine dehydrogenase"/>
    <property type="match status" value="1"/>
</dbReference>
<sequence>MGNSPSKKRPPIIAQCSTPIYCVKSVGSRHILLAGGGGAAKTGVANHIETLLLSFDRFTRRQPSNNVDGTTVKAYLTSTIETDPHATMNMDVICIGMPEYGRYLLAAGHDQVIVELFCGIY</sequence>
<accession>A0A914RNP9</accession>
<keyword evidence="1" id="KW-1185">Reference proteome</keyword>
<dbReference type="WBParaSite" id="PEQ_0000352001-mRNA-1">
    <property type="protein sequence ID" value="PEQ_0000352001-mRNA-1"/>
    <property type="gene ID" value="PEQ_0000352001"/>
</dbReference>
<dbReference type="Proteomes" id="UP000887564">
    <property type="component" value="Unplaced"/>
</dbReference>
<protein>
    <submittedName>
        <fullName evidence="2">Uncharacterized protein</fullName>
    </submittedName>
</protein>
<organism evidence="1 2">
    <name type="scientific">Parascaris equorum</name>
    <name type="common">Equine roundworm</name>
    <dbReference type="NCBI Taxonomy" id="6256"/>
    <lineage>
        <taxon>Eukaryota</taxon>
        <taxon>Metazoa</taxon>
        <taxon>Ecdysozoa</taxon>
        <taxon>Nematoda</taxon>
        <taxon>Chromadorea</taxon>
        <taxon>Rhabditida</taxon>
        <taxon>Spirurina</taxon>
        <taxon>Ascaridomorpha</taxon>
        <taxon>Ascaridoidea</taxon>
        <taxon>Ascarididae</taxon>
        <taxon>Parascaris</taxon>
    </lineage>
</organism>